<reference evidence="4 5" key="1">
    <citation type="submission" date="2019-04" db="EMBL/GenBank/DDBJ databases">
        <title>Saccharibacteria TM7 genomes.</title>
        <authorList>
            <person name="Bor B."/>
            <person name="He X."/>
            <person name="Chen T."/>
            <person name="Dewhirst F.E."/>
        </authorList>
    </citation>
    <scope>NUCLEOTIDE SEQUENCE [LARGE SCALE GENOMIC DNA]</scope>
    <source>
        <strain evidence="4 5">BB001</strain>
    </source>
</reference>
<dbReference type="PANTHER" id="PTHR46429:SF2">
    <property type="entry name" value="TRNA_RRNA METHYLTRANSFERASE"/>
    <property type="match status" value="1"/>
</dbReference>
<dbReference type="InterPro" id="IPR029026">
    <property type="entry name" value="tRNA_m1G_MTases_N"/>
</dbReference>
<evidence type="ECO:0000313" key="4">
    <source>
        <dbReference type="EMBL" id="QCT42267.1"/>
    </source>
</evidence>
<dbReference type="EMBL" id="CP040004">
    <property type="protein sequence ID" value="QCT42267.1"/>
    <property type="molecule type" value="Genomic_DNA"/>
</dbReference>
<keyword evidence="5" id="KW-1185">Reference proteome</keyword>
<gene>
    <name evidence="4" type="ORF">FBF37_02165</name>
</gene>
<protein>
    <submittedName>
        <fullName evidence="4">RNA methyltransferase</fullName>
    </submittedName>
</protein>
<dbReference type="GO" id="GO:0008173">
    <property type="term" value="F:RNA methyltransferase activity"/>
    <property type="evidence" value="ECO:0007669"/>
    <property type="project" value="InterPro"/>
</dbReference>
<dbReference type="Pfam" id="PF00588">
    <property type="entry name" value="SpoU_methylase"/>
    <property type="match status" value="1"/>
</dbReference>
<dbReference type="GO" id="GO:0032259">
    <property type="term" value="P:methylation"/>
    <property type="evidence" value="ECO:0007669"/>
    <property type="project" value="UniProtKB-KW"/>
</dbReference>
<sequence length="183" mass="20244">MTEMQDTRNVIDKFKGRSEAEIVKELDAEDHGLVIALENTERDFNMGTIVRSANAFGVRQVYVIGRRQWNKRGAMMTDKYLHVQYVSSTAEFVELMRAEGRAIIAIDNIPGSVNMAETSLPRRAVLVFGQEGPGISEEMAQAADKIIAIEQFGSTRSINVGAAATVAMYCWLQQNVLGIIKSS</sequence>
<feature type="domain" description="tRNA/rRNA methyltransferase SpoU type" evidence="3">
    <location>
        <begin position="33"/>
        <end position="169"/>
    </location>
</feature>
<evidence type="ECO:0000256" key="2">
    <source>
        <dbReference type="ARBA" id="ARBA00022679"/>
    </source>
</evidence>
<dbReference type="SUPFAM" id="SSF75217">
    <property type="entry name" value="alpha/beta knot"/>
    <property type="match status" value="1"/>
</dbReference>
<dbReference type="PANTHER" id="PTHR46429">
    <property type="entry name" value="23S RRNA (GUANOSINE-2'-O-)-METHYLTRANSFERASE RLMB"/>
    <property type="match status" value="1"/>
</dbReference>
<dbReference type="InterPro" id="IPR004441">
    <property type="entry name" value="rRNA_MeTrfase_TrmH"/>
</dbReference>
<dbReference type="GO" id="GO:0006396">
    <property type="term" value="P:RNA processing"/>
    <property type="evidence" value="ECO:0007669"/>
    <property type="project" value="InterPro"/>
</dbReference>
<evidence type="ECO:0000256" key="1">
    <source>
        <dbReference type="ARBA" id="ARBA00022603"/>
    </source>
</evidence>
<proteinExistence type="predicted"/>
<dbReference type="GO" id="GO:0003723">
    <property type="term" value="F:RNA binding"/>
    <property type="evidence" value="ECO:0007669"/>
    <property type="project" value="InterPro"/>
</dbReference>
<keyword evidence="2 4" id="KW-0808">Transferase</keyword>
<evidence type="ECO:0000313" key="5">
    <source>
        <dbReference type="Proteomes" id="UP000310639"/>
    </source>
</evidence>
<organism evidence="4 5">
    <name type="scientific">Candidatus Nanosynbacter featherlites</name>
    <dbReference type="NCBI Taxonomy" id="2572088"/>
    <lineage>
        <taxon>Bacteria</taxon>
        <taxon>Candidatus Saccharimonadota</taxon>
        <taxon>Candidatus Saccharimonadia</taxon>
        <taxon>Candidatus Nanosynbacterales</taxon>
        <taxon>Candidatus Nanosynbacteraceae</taxon>
        <taxon>Candidatus Nanosynbacter</taxon>
    </lineage>
</organism>
<name>A0A4P9A371_9BACT</name>
<dbReference type="Gene3D" id="3.40.1280.10">
    <property type="match status" value="1"/>
</dbReference>
<dbReference type="AlphaFoldDB" id="A0A4P9A371"/>
<dbReference type="Proteomes" id="UP000310639">
    <property type="component" value="Chromosome"/>
</dbReference>
<dbReference type="InterPro" id="IPR029028">
    <property type="entry name" value="Alpha/beta_knot_MTases"/>
</dbReference>
<dbReference type="GO" id="GO:0005829">
    <property type="term" value="C:cytosol"/>
    <property type="evidence" value="ECO:0007669"/>
    <property type="project" value="TreeGrafter"/>
</dbReference>
<accession>A0A4P9A371</accession>
<keyword evidence="1 4" id="KW-0489">Methyltransferase</keyword>
<dbReference type="OrthoDB" id="9786891at2"/>
<dbReference type="InterPro" id="IPR001537">
    <property type="entry name" value="SpoU_MeTrfase"/>
</dbReference>
<dbReference type="KEGG" id="nft:FBF37_02165"/>
<evidence type="ECO:0000259" key="3">
    <source>
        <dbReference type="Pfam" id="PF00588"/>
    </source>
</evidence>